<comment type="caution">
    <text evidence="1">The sequence shown here is derived from an EMBL/GenBank/DDBJ whole genome shotgun (WGS) entry which is preliminary data.</text>
</comment>
<dbReference type="Proteomes" id="UP000266841">
    <property type="component" value="Unassembled WGS sequence"/>
</dbReference>
<gene>
    <name evidence="1" type="ORF">THAOC_34383</name>
</gene>
<dbReference type="EMBL" id="AGNL01047456">
    <property type="protein sequence ID" value="EJK46928.1"/>
    <property type="molecule type" value="Genomic_DNA"/>
</dbReference>
<reference evidence="1 2" key="1">
    <citation type="journal article" date="2012" name="Genome Biol.">
        <title>Genome and low-iron response of an oceanic diatom adapted to chronic iron limitation.</title>
        <authorList>
            <person name="Lommer M."/>
            <person name="Specht M."/>
            <person name="Roy A.S."/>
            <person name="Kraemer L."/>
            <person name="Andreson R."/>
            <person name="Gutowska M.A."/>
            <person name="Wolf J."/>
            <person name="Bergner S.V."/>
            <person name="Schilhabel M.B."/>
            <person name="Klostermeier U.C."/>
            <person name="Beiko R.G."/>
            <person name="Rosenstiel P."/>
            <person name="Hippler M."/>
            <person name="Laroche J."/>
        </authorList>
    </citation>
    <scope>NUCLEOTIDE SEQUENCE [LARGE SCALE GENOMIC DNA]</scope>
    <source>
        <strain evidence="1 2">CCMP1005</strain>
    </source>
</reference>
<protein>
    <submittedName>
        <fullName evidence="1">Uncharacterized protein</fullName>
    </submittedName>
</protein>
<sequence>MSWTPEHLGRRLDLETAWTWRLSKECDDTKAATKMLSTVNNNSPHTSVSFRGKVQRVAQFGKVWSCTWTLAPQMYPRLFAIFVIFDRILHKNC</sequence>
<evidence type="ECO:0000313" key="2">
    <source>
        <dbReference type="Proteomes" id="UP000266841"/>
    </source>
</evidence>
<dbReference type="AlphaFoldDB" id="K0R2L7"/>
<proteinExistence type="predicted"/>
<keyword evidence="2" id="KW-1185">Reference proteome</keyword>
<name>K0R2L7_THAOC</name>
<organism evidence="1 2">
    <name type="scientific">Thalassiosira oceanica</name>
    <name type="common">Marine diatom</name>
    <dbReference type="NCBI Taxonomy" id="159749"/>
    <lineage>
        <taxon>Eukaryota</taxon>
        <taxon>Sar</taxon>
        <taxon>Stramenopiles</taxon>
        <taxon>Ochrophyta</taxon>
        <taxon>Bacillariophyta</taxon>
        <taxon>Coscinodiscophyceae</taxon>
        <taxon>Thalassiosirophycidae</taxon>
        <taxon>Thalassiosirales</taxon>
        <taxon>Thalassiosiraceae</taxon>
        <taxon>Thalassiosira</taxon>
    </lineage>
</organism>
<accession>K0R2L7</accession>
<evidence type="ECO:0000313" key="1">
    <source>
        <dbReference type="EMBL" id="EJK46928.1"/>
    </source>
</evidence>